<gene>
    <name evidence="1" type="ORF">Q763_10525</name>
</gene>
<dbReference type="EMBL" id="JRLV01000010">
    <property type="protein sequence ID" value="KGO80444.1"/>
    <property type="molecule type" value="Genomic_DNA"/>
</dbReference>
<proteinExistence type="predicted"/>
<keyword evidence="2" id="KW-1185">Reference proteome</keyword>
<sequence>MKSIVICIFTLFALVSLGCKQQKKEEQSKPEEVIDKVTHVESQQNVAPAERYFTDTPVAVIKNGEIEYTDYDAFFEKWKLFTGKEGDIATIEIKETDVQDGDGNFYMVLASSADKKTKFGTLLTVRDSKLYYYAAQDMVIMIMCKGCVDDCDVVVAYNGGVASLSCSEGCSDCIKREGVFRLKRSKQ</sequence>
<reference evidence="1 2" key="1">
    <citation type="submission" date="2013-09" db="EMBL/GenBank/DDBJ databases">
        <authorList>
            <person name="Zeng Z."/>
            <person name="Chen C."/>
        </authorList>
    </citation>
    <scope>NUCLEOTIDE SEQUENCE [LARGE SCALE GENOMIC DNA]</scope>
    <source>
        <strain evidence="1 2">F44-8</strain>
    </source>
</reference>
<protein>
    <recommendedName>
        <fullName evidence="3">Lipoprotein</fullName>
    </recommendedName>
</protein>
<evidence type="ECO:0000313" key="1">
    <source>
        <dbReference type="EMBL" id="KGO80444.1"/>
    </source>
</evidence>
<dbReference type="RefSeq" id="WP_035133925.1">
    <property type="nucleotide sequence ID" value="NZ_JRLV01000010.1"/>
</dbReference>
<evidence type="ECO:0000313" key="2">
    <source>
        <dbReference type="Proteomes" id="UP000030129"/>
    </source>
</evidence>
<organism evidence="1 2">
    <name type="scientific">Flavobacterium beibuense F44-8</name>
    <dbReference type="NCBI Taxonomy" id="1406840"/>
    <lineage>
        <taxon>Bacteria</taxon>
        <taxon>Pseudomonadati</taxon>
        <taxon>Bacteroidota</taxon>
        <taxon>Flavobacteriia</taxon>
        <taxon>Flavobacteriales</taxon>
        <taxon>Flavobacteriaceae</taxon>
        <taxon>Flavobacterium</taxon>
    </lineage>
</organism>
<dbReference type="AlphaFoldDB" id="A0A0A2LKJ6"/>
<name>A0A0A2LKJ6_9FLAO</name>
<dbReference type="Proteomes" id="UP000030129">
    <property type="component" value="Unassembled WGS sequence"/>
</dbReference>
<accession>A0A0A2LKJ6</accession>
<comment type="caution">
    <text evidence="1">The sequence shown here is derived from an EMBL/GenBank/DDBJ whole genome shotgun (WGS) entry which is preliminary data.</text>
</comment>
<dbReference type="STRING" id="1406840.Q763_10525"/>
<dbReference type="PROSITE" id="PS51257">
    <property type="entry name" value="PROKAR_LIPOPROTEIN"/>
    <property type="match status" value="1"/>
</dbReference>
<evidence type="ECO:0008006" key="3">
    <source>
        <dbReference type="Google" id="ProtNLM"/>
    </source>
</evidence>